<sequence length="433" mass="49540">MPTHIKALKCPQCGSTRATKISEDHYRCDSCSTEFFLDSDDITIHHKVETKPAPNTFLRRLLLIILAPAAFFSLITIGLIVWGSSREGNSEKGSGEEHISYACERLMAFSSTAGRPIVVLCGAARRDGSTGDWDHAKGFMYFFDGETYEVIKKLELPDVTGSVNVTDARQFEDGTYYVVLNKKRLFAIDRSTLDVKEIHGEDYKLPEFSEGFGKLALYFHEYGDALEVETNLGKKFVYYPIANKLYTDQSIFKAYEDKLPAPQLRTHFTFSEQMTGSDYKDEQIQLVRYQTLEQLGYPRRTPHFGWENDRHSYYPKKIFVSQYFVEESRLQSYEDFTPGAYYFSPTVLYESDDQILISFKPTAAADAKKMLRCLDAQTGQVLWSCSEGLEDFDFCLGVARFSGGYVLVDYSRSWLISREGKVKTCVDIHSRFR</sequence>
<name>A0A134BAP9_9PORP</name>
<keyword evidence="1" id="KW-1133">Transmembrane helix</keyword>
<feature type="transmembrane region" description="Helical" evidence="1">
    <location>
        <begin position="61"/>
        <end position="82"/>
    </location>
</feature>
<reference evidence="3" key="1">
    <citation type="submission" date="2016-01" db="EMBL/GenBank/DDBJ databases">
        <authorList>
            <person name="Mitreva M."/>
            <person name="Pepin K.H."/>
            <person name="Mihindukulasuriya K.A."/>
            <person name="Fulton R."/>
            <person name="Fronick C."/>
            <person name="O'Laughlin M."/>
            <person name="Miner T."/>
            <person name="Herter B."/>
            <person name="Rosa B.A."/>
            <person name="Cordes M."/>
            <person name="Tomlinson C."/>
            <person name="Wollam A."/>
            <person name="Palsikar V.B."/>
            <person name="Mardis E.R."/>
            <person name="Wilson R.K."/>
        </authorList>
    </citation>
    <scope>NUCLEOTIDE SEQUENCE [LARGE SCALE GENOMIC DNA]</scope>
    <source>
        <strain evidence="3">KA00683</strain>
    </source>
</reference>
<comment type="caution">
    <text evidence="2">The sequence shown here is derived from an EMBL/GenBank/DDBJ whole genome shotgun (WGS) entry which is preliminary data.</text>
</comment>
<dbReference type="Proteomes" id="UP000070224">
    <property type="component" value="Unassembled WGS sequence"/>
</dbReference>
<dbReference type="InterPro" id="IPR011047">
    <property type="entry name" value="Quinoprotein_ADH-like_sf"/>
</dbReference>
<keyword evidence="1" id="KW-0812">Transmembrane</keyword>
<evidence type="ECO:0000313" key="2">
    <source>
        <dbReference type="EMBL" id="KXB76950.1"/>
    </source>
</evidence>
<gene>
    <name evidence="2" type="ORF">HMPREF3185_00708</name>
</gene>
<dbReference type="OrthoDB" id="7063564at2"/>
<evidence type="ECO:0000313" key="3">
    <source>
        <dbReference type="Proteomes" id="UP000070224"/>
    </source>
</evidence>
<dbReference type="EMBL" id="LSDK01000051">
    <property type="protein sequence ID" value="KXB76950.1"/>
    <property type="molecule type" value="Genomic_DNA"/>
</dbReference>
<dbReference type="RefSeq" id="WP_060935149.1">
    <property type="nucleotide sequence ID" value="NZ_KQ960433.1"/>
</dbReference>
<keyword evidence="1" id="KW-0472">Membrane</keyword>
<accession>A0A134BAP9</accession>
<keyword evidence="3" id="KW-1185">Reference proteome</keyword>
<dbReference type="SUPFAM" id="SSF50998">
    <property type="entry name" value="Quinoprotein alcohol dehydrogenase-like"/>
    <property type="match status" value="1"/>
</dbReference>
<organism evidence="2 3">
    <name type="scientific">Porphyromonas somerae</name>
    <dbReference type="NCBI Taxonomy" id="322095"/>
    <lineage>
        <taxon>Bacteria</taxon>
        <taxon>Pseudomonadati</taxon>
        <taxon>Bacteroidota</taxon>
        <taxon>Bacteroidia</taxon>
        <taxon>Bacteroidales</taxon>
        <taxon>Porphyromonadaceae</taxon>
        <taxon>Porphyromonas</taxon>
    </lineage>
</organism>
<evidence type="ECO:0000256" key="1">
    <source>
        <dbReference type="SAM" id="Phobius"/>
    </source>
</evidence>
<dbReference type="AlphaFoldDB" id="A0A134BAP9"/>
<dbReference type="PATRIC" id="fig|322095.3.peg.699"/>
<protein>
    <submittedName>
        <fullName evidence="2">Uncharacterized protein</fullName>
    </submittedName>
</protein>
<dbReference type="STRING" id="322095.HMPREF3185_00708"/>
<proteinExistence type="predicted"/>